<evidence type="ECO:0000313" key="1">
    <source>
        <dbReference type="EMBL" id="ABE54231.1"/>
    </source>
</evidence>
<dbReference type="HOGENOM" id="CLU_1884359_0_0_6"/>
<protein>
    <recommendedName>
        <fullName evidence="3">Cadherin domain-containing protein</fullName>
    </recommendedName>
</protein>
<dbReference type="AlphaFoldDB" id="Q12QP5"/>
<reference evidence="1 2" key="1">
    <citation type="submission" date="2006-03" db="EMBL/GenBank/DDBJ databases">
        <title>Complete sequence of Shewanella denitrificans OS217.</title>
        <authorList>
            <consortium name="US DOE Joint Genome Institute"/>
            <person name="Copeland A."/>
            <person name="Lucas S."/>
            <person name="Lapidus A."/>
            <person name="Barry K."/>
            <person name="Detter J.C."/>
            <person name="Glavina del Rio T."/>
            <person name="Hammon N."/>
            <person name="Israni S."/>
            <person name="Dalin E."/>
            <person name="Tice H."/>
            <person name="Pitluck S."/>
            <person name="Brettin T."/>
            <person name="Bruce D."/>
            <person name="Han C."/>
            <person name="Tapia R."/>
            <person name="Gilna P."/>
            <person name="Kiss H."/>
            <person name="Schmutz J."/>
            <person name="Larimer F."/>
            <person name="Land M."/>
            <person name="Hauser L."/>
            <person name="Kyrpides N."/>
            <person name="Lykidis A."/>
            <person name="Richardson P."/>
        </authorList>
    </citation>
    <scope>NUCLEOTIDE SEQUENCE [LARGE SCALE GENOMIC DNA]</scope>
    <source>
        <strain evidence="2">OS217 / ATCC BAA-1090 / DSM 15013</strain>
    </source>
</reference>
<dbReference type="RefSeq" id="WP_011495395.1">
    <property type="nucleotide sequence ID" value="NC_007954.1"/>
</dbReference>
<gene>
    <name evidence="1" type="ordered locus">Sden_0943</name>
</gene>
<accession>Q12QP5</accession>
<dbReference type="Gene3D" id="2.60.40.420">
    <property type="entry name" value="Cupredoxins - blue copper proteins"/>
    <property type="match status" value="1"/>
</dbReference>
<dbReference type="Pfam" id="PF08985">
    <property type="entry name" value="DP-EP"/>
    <property type="match status" value="1"/>
</dbReference>
<dbReference type="EMBL" id="CP000302">
    <property type="protein sequence ID" value="ABE54231.1"/>
    <property type="molecule type" value="Genomic_DNA"/>
</dbReference>
<sequence length="135" mass="14724">MSTVQALNTETLSKTNEYVTVTVTLPTNPNEPATFVFNPSTPVVLDGSGKVKYIITNEDVVFVGAKFYRDDDDSLQSVKIETNATQSILTITAENESKTTDDDIAFKVVVAARDCDADGAIFQSQDPQIICRPNE</sequence>
<dbReference type="InterPro" id="IPR015078">
    <property type="entry name" value="DP-EP"/>
</dbReference>
<evidence type="ECO:0000313" key="2">
    <source>
        <dbReference type="Proteomes" id="UP000001982"/>
    </source>
</evidence>
<name>Q12QP5_SHEDO</name>
<keyword evidence="2" id="KW-1185">Reference proteome</keyword>
<dbReference type="Proteomes" id="UP000001982">
    <property type="component" value="Chromosome"/>
</dbReference>
<evidence type="ECO:0008006" key="3">
    <source>
        <dbReference type="Google" id="ProtNLM"/>
    </source>
</evidence>
<dbReference type="KEGG" id="sdn:Sden_0943"/>
<dbReference type="InterPro" id="IPR008972">
    <property type="entry name" value="Cupredoxin"/>
</dbReference>
<organism evidence="1 2">
    <name type="scientific">Shewanella denitrificans (strain OS217 / ATCC BAA-1090 / DSM 15013)</name>
    <dbReference type="NCBI Taxonomy" id="318161"/>
    <lineage>
        <taxon>Bacteria</taxon>
        <taxon>Pseudomonadati</taxon>
        <taxon>Pseudomonadota</taxon>
        <taxon>Gammaproteobacteria</taxon>
        <taxon>Alteromonadales</taxon>
        <taxon>Shewanellaceae</taxon>
        <taxon>Shewanella</taxon>
    </lineage>
</organism>
<proteinExistence type="predicted"/>